<organism evidence="2 3">
    <name type="scientific">Aldrovandia affinis</name>
    <dbReference type="NCBI Taxonomy" id="143900"/>
    <lineage>
        <taxon>Eukaryota</taxon>
        <taxon>Metazoa</taxon>
        <taxon>Chordata</taxon>
        <taxon>Craniata</taxon>
        <taxon>Vertebrata</taxon>
        <taxon>Euteleostomi</taxon>
        <taxon>Actinopterygii</taxon>
        <taxon>Neopterygii</taxon>
        <taxon>Teleostei</taxon>
        <taxon>Notacanthiformes</taxon>
        <taxon>Halosauridae</taxon>
        <taxon>Aldrovandia</taxon>
    </lineage>
</organism>
<dbReference type="EMBL" id="JAINUG010000105">
    <property type="protein sequence ID" value="KAJ8396543.1"/>
    <property type="molecule type" value="Genomic_DNA"/>
</dbReference>
<name>A0AAD7S674_9TELE</name>
<gene>
    <name evidence="2" type="ORF">AAFF_G00016090</name>
</gene>
<dbReference type="Proteomes" id="UP001221898">
    <property type="component" value="Unassembled WGS sequence"/>
</dbReference>
<comment type="caution">
    <text evidence="2">The sequence shown here is derived from an EMBL/GenBank/DDBJ whole genome shotgun (WGS) entry which is preliminary data.</text>
</comment>
<reference evidence="2" key="1">
    <citation type="journal article" date="2023" name="Science">
        <title>Genome structures resolve the early diversification of teleost fishes.</title>
        <authorList>
            <person name="Parey E."/>
            <person name="Louis A."/>
            <person name="Montfort J."/>
            <person name="Bouchez O."/>
            <person name="Roques C."/>
            <person name="Iampietro C."/>
            <person name="Lluch J."/>
            <person name="Castinel A."/>
            <person name="Donnadieu C."/>
            <person name="Desvignes T."/>
            <person name="Floi Bucao C."/>
            <person name="Jouanno E."/>
            <person name="Wen M."/>
            <person name="Mejri S."/>
            <person name="Dirks R."/>
            <person name="Jansen H."/>
            <person name="Henkel C."/>
            <person name="Chen W.J."/>
            <person name="Zahm M."/>
            <person name="Cabau C."/>
            <person name="Klopp C."/>
            <person name="Thompson A.W."/>
            <person name="Robinson-Rechavi M."/>
            <person name="Braasch I."/>
            <person name="Lecointre G."/>
            <person name="Bobe J."/>
            <person name="Postlethwait J.H."/>
            <person name="Berthelot C."/>
            <person name="Roest Crollius H."/>
            <person name="Guiguen Y."/>
        </authorList>
    </citation>
    <scope>NUCLEOTIDE SEQUENCE</scope>
    <source>
        <strain evidence="2">NC1722</strain>
    </source>
</reference>
<proteinExistence type="predicted"/>
<feature type="compositionally biased region" description="Basic and acidic residues" evidence="1">
    <location>
        <begin position="81"/>
        <end position="92"/>
    </location>
</feature>
<protein>
    <submittedName>
        <fullName evidence="2">Uncharacterized protein</fullName>
    </submittedName>
</protein>
<feature type="region of interest" description="Disordered" evidence="1">
    <location>
        <begin position="78"/>
        <end position="98"/>
    </location>
</feature>
<dbReference type="AlphaFoldDB" id="A0AAD7S674"/>
<evidence type="ECO:0000256" key="1">
    <source>
        <dbReference type="SAM" id="MobiDB-lite"/>
    </source>
</evidence>
<evidence type="ECO:0000313" key="3">
    <source>
        <dbReference type="Proteomes" id="UP001221898"/>
    </source>
</evidence>
<sequence>MEPCSCAVLRGNTLQPARNVSSVMELMRRAVPEGRAGPGGHGGSLPGRAGLEPPAAAACFSGENGSQPHALALLQIHRRRGAEPGRARERRPAVGTFE</sequence>
<accession>A0AAD7S674</accession>
<evidence type="ECO:0000313" key="2">
    <source>
        <dbReference type="EMBL" id="KAJ8396543.1"/>
    </source>
</evidence>
<keyword evidence="3" id="KW-1185">Reference proteome</keyword>